<dbReference type="InterPro" id="IPR001128">
    <property type="entry name" value="Cyt_P450"/>
</dbReference>
<evidence type="ECO:0000313" key="16">
    <source>
        <dbReference type="Proteomes" id="UP001552299"/>
    </source>
</evidence>
<organism evidence="15 16">
    <name type="scientific">Dendrobium thyrsiflorum</name>
    <name type="common">Pinecone-like raceme dendrobium</name>
    <name type="synonym">Orchid</name>
    <dbReference type="NCBI Taxonomy" id="117978"/>
    <lineage>
        <taxon>Eukaryota</taxon>
        <taxon>Viridiplantae</taxon>
        <taxon>Streptophyta</taxon>
        <taxon>Embryophyta</taxon>
        <taxon>Tracheophyta</taxon>
        <taxon>Spermatophyta</taxon>
        <taxon>Magnoliopsida</taxon>
        <taxon>Liliopsida</taxon>
        <taxon>Asparagales</taxon>
        <taxon>Orchidaceae</taxon>
        <taxon>Epidendroideae</taxon>
        <taxon>Malaxideae</taxon>
        <taxon>Dendrobiinae</taxon>
        <taxon>Dendrobium</taxon>
    </lineage>
</organism>
<keyword evidence="16" id="KW-1185">Reference proteome</keyword>
<keyword evidence="10 13" id="KW-0408">Iron</keyword>
<keyword evidence="9" id="KW-0560">Oxidoreductase</keyword>
<sequence length="1085" mass="120808">MALLIFVFIFVTFLLTSLLLLSGNHRRRIRRLPPGPKGWPIIGNLPQLGPKPHQTLHALSETYGPILSLRLGAFDVIVASSAAAASQFLRTHDANFSSRPPNSGAKHVAYNYQDLVFAPYGARWRMLRRLCTLHLFSAKAMEDFRHVRGGEVERLVRRIAEKGGEAVDVGGEVNTCVTNALTRVTVGRRVFVGNGEKEGAEEFKEMVVELLRLAGVFNIGDFVPGLGWLDLQGVVKKMKKLHRRFDEFFDGIIADHREAEEKADCDGKRSDMLSILIGLKEEAGGEGIKLTDIGIKALLLNLFVAGTDTTSSTVEWALAELIRHPNLLKQAQIELDSVVGSDRLVSESDLPNLPFLQAVVKETFRLHPSTPLSLPRIASKDCEIDGYLIPEGSTLLVNVWSIARDPSMWPDEPLAFRPERFLMGGLHEGVDLKGNDYELIPFGAGRRICVGLNLGLRMVQFMTATLIHAFDWDLIQGQMVENLNMEEAYGLDQGPEALFEGSKRNSRYQTASKFYNLIVESSGSTRRIQRAQDPKNPISLSREIVHRTVYDQRVQYLPMTSENREKNQMAFLIFVFLFVTFILTFVHLLSGNHRRRVHRRLPPGPKGWPIIGNLPQLGPKPHQTLHALSKTFGPILSLRFGSVDVVVASSAAAASQFLRTHDADFSSRPPNSGAEHVAYNYQDLVFAPYGARWRMLRRLCALHLFSAKAMEDFRDVRGGEVEQLVRDLAKKTGEAVDVGGEVNTCATNALTRATVGRRVFGGKDEREGAEEFKEMVVELMKLAGVFNIGDFVPGLAWLDLQGVVKKMKKLHRRFDEFFDGIIAEHREAVEKADSDGKRSDMLSILIGLKEEADGEGIKLTDTDIKALLLNLFTAGTDTTSSTVEWALAELIRHPNLLKQAQIELDSVVGSDRLVSESDLPNLPFLQAVVKETFRLHPSTPLSLPRIASKDCQIDGYLIPEGSTLLVNVWSIARDPSIWPDEPLAFRPERFLTGNLHEGVDLKGNDFELIPFGAGRRICAGLSLGLRMVQFMTATLIHAFDWGLVDGQMVEKLDMEEAYGLTLRRAMPLVAKPMTRLAPKAYPKNV</sequence>
<comment type="cofactor">
    <cofactor evidence="1 13">
        <name>heme</name>
        <dbReference type="ChEBI" id="CHEBI:30413"/>
    </cofactor>
</comment>
<dbReference type="GO" id="GO:0016020">
    <property type="term" value="C:membrane"/>
    <property type="evidence" value="ECO:0007669"/>
    <property type="project" value="UniProtKB-SubCell"/>
</dbReference>
<evidence type="ECO:0000256" key="12">
    <source>
        <dbReference type="ARBA" id="ARBA00023136"/>
    </source>
</evidence>
<name>A0ABD0VAL7_DENTH</name>
<gene>
    <name evidence="15" type="ORF">M5K25_008925</name>
</gene>
<evidence type="ECO:0000256" key="9">
    <source>
        <dbReference type="ARBA" id="ARBA00023002"/>
    </source>
</evidence>
<evidence type="ECO:0000256" key="11">
    <source>
        <dbReference type="ARBA" id="ARBA00023033"/>
    </source>
</evidence>
<evidence type="ECO:0000256" key="4">
    <source>
        <dbReference type="ARBA" id="ARBA00022617"/>
    </source>
</evidence>
<keyword evidence="4 13" id="KW-0349">Heme</keyword>
<evidence type="ECO:0000256" key="1">
    <source>
        <dbReference type="ARBA" id="ARBA00001971"/>
    </source>
</evidence>
<keyword evidence="5 14" id="KW-0812">Transmembrane</keyword>
<dbReference type="EMBL" id="JANQDX010000007">
    <property type="protein sequence ID" value="KAL0921815.1"/>
    <property type="molecule type" value="Genomic_DNA"/>
</dbReference>
<evidence type="ECO:0000256" key="13">
    <source>
        <dbReference type="PIRSR" id="PIRSR602401-1"/>
    </source>
</evidence>
<dbReference type="PRINTS" id="PR00385">
    <property type="entry name" value="P450"/>
</dbReference>
<comment type="caution">
    <text evidence="15">The sequence shown here is derived from an EMBL/GenBank/DDBJ whole genome shotgun (WGS) entry which is preliminary data.</text>
</comment>
<evidence type="ECO:0000256" key="14">
    <source>
        <dbReference type="SAM" id="Phobius"/>
    </source>
</evidence>
<dbReference type="InterPro" id="IPR017972">
    <property type="entry name" value="Cyt_P450_CS"/>
</dbReference>
<comment type="subcellular location">
    <subcellularLocation>
        <location evidence="2">Membrane</location>
        <topology evidence="2">Single-pass membrane protein</topology>
    </subcellularLocation>
</comment>
<evidence type="ECO:0000256" key="10">
    <source>
        <dbReference type="ARBA" id="ARBA00023004"/>
    </source>
</evidence>
<dbReference type="AlphaFoldDB" id="A0ABD0VAL7"/>
<reference evidence="15 16" key="1">
    <citation type="journal article" date="2024" name="Plant Biotechnol. J.">
        <title>Dendrobium thyrsiflorum genome and its molecular insights into genes involved in important horticultural traits.</title>
        <authorList>
            <person name="Chen B."/>
            <person name="Wang J.Y."/>
            <person name="Zheng P.J."/>
            <person name="Li K.L."/>
            <person name="Liang Y.M."/>
            <person name="Chen X.F."/>
            <person name="Zhang C."/>
            <person name="Zhao X."/>
            <person name="He X."/>
            <person name="Zhang G.Q."/>
            <person name="Liu Z.J."/>
            <person name="Xu Q."/>
        </authorList>
    </citation>
    <scope>NUCLEOTIDE SEQUENCE [LARGE SCALE GENOMIC DNA]</scope>
    <source>
        <strain evidence="15">GZMU011</strain>
    </source>
</reference>
<dbReference type="InterPro" id="IPR036396">
    <property type="entry name" value="Cyt_P450_sf"/>
</dbReference>
<dbReference type="PRINTS" id="PR00463">
    <property type="entry name" value="EP450I"/>
</dbReference>
<proteinExistence type="inferred from homology"/>
<dbReference type="GO" id="GO:0046872">
    <property type="term" value="F:metal ion binding"/>
    <property type="evidence" value="ECO:0007669"/>
    <property type="project" value="UniProtKB-KW"/>
</dbReference>
<protein>
    <recommendedName>
        <fullName evidence="17">Flavonoid 3'-hydroxylase</fullName>
    </recommendedName>
</protein>
<dbReference type="PROSITE" id="PS00086">
    <property type="entry name" value="CYTOCHROME_P450"/>
    <property type="match status" value="2"/>
</dbReference>
<keyword evidence="12 14" id="KW-0472">Membrane</keyword>
<feature type="transmembrane region" description="Helical" evidence="14">
    <location>
        <begin position="569"/>
        <end position="590"/>
    </location>
</feature>
<dbReference type="Proteomes" id="UP001552299">
    <property type="component" value="Unassembled WGS sequence"/>
</dbReference>
<keyword evidence="11" id="KW-0503">Monooxygenase</keyword>
<evidence type="ECO:0000256" key="3">
    <source>
        <dbReference type="ARBA" id="ARBA00010617"/>
    </source>
</evidence>
<evidence type="ECO:0000256" key="7">
    <source>
        <dbReference type="ARBA" id="ARBA00022857"/>
    </source>
</evidence>
<dbReference type="Gene3D" id="1.10.630.10">
    <property type="entry name" value="Cytochrome P450"/>
    <property type="match status" value="2"/>
</dbReference>
<comment type="similarity">
    <text evidence="3">Belongs to the cytochrome P450 family.</text>
</comment>
<dbReference type="GO" id="GO:0004497">
    <property type="term" value="F:monooxygenase activity"/>
    <property type="evidence" value="ECO:0007669"/>
    <property type="project" value="UniProtKB-KW"/>
</dbReference>
<feature type="binding site" description="axial binding residue" evidence="13">
    <location>
        <position position="449"/>
    </location>
    <ligand>
        <name>heme</name>
        <dbReference type="ChEBI" id="CHEBI:30413"/>
    </ligand>
    <ligandPart>
        <name>Fe</name>
        <dbReference type="ChEBI" id="CHEBI:18248"/>
    </ligandPart>
</feature>
<dbReference type="GO" id="GO:0010333">
    <property type="term" value="F:terpene synthase activity"/>
    <property type="evidence" value="ECO:0007669"/>
    <property type="project" value="UniProtKB-ARBA"/>
</dbReference>
<evidence type="ECO:0000256" key="8">
    <source>
        <dbReference type="ARBA" id="ARBA00022989"/>
    </source>
</evidence>
<keyword evidence="7" id="KW-0521">NADP</keyword>
<dbReference type="InterPro" id="IPR002401">
    <property type="entry name" value="Cyt_P450_E_grp-I"/>
</dbReference>
<accession>A0ABD0VAL7</accession>
<evidence type="ECO:0000313" key="15">
    <source>
        <dbReference type="EMBL" id="KAL0921815.1"/>
    </source>
</evidence>
<dbReference type="PANTHER" id="PTHR47944:SF18">
    <property type="entry name" value="FLAVONOID 3'-MONOOXYGENASE"/>
    <property type="match status" value="1"/>
</dbReference>
<evidence type="ECO:0000256" key="5">
    <source>
        <dbReference type="ARBA" id="ARBA00022692"/>
    </source>
</evidence>
<evidence type="ECO:0000256" key="6">
    <source>
        <dbReference type="ARBA" id="ARBA00022723"/>
    </source>
</evidence>
<evidence type="ECO:0008006" key="17">
    <source>
        <dbReference type="Google" id="ProtNLM"/>
    </source>
</evidence>
<keyword evidence="6 13" id="KW-0479">Metal-binding</keyword>
<dbReference type="GO" id="GO:0080027">
    <property type="term" value="P:response to herbivore"/>
    <property type="evidence" value="ECO:0007669"/>
    <property type="project" value="UniProtKB-ARBA"/>
</dbReference>
<dbReference type="PANTHER" id="PTHR47944">
    <property type="entry name" value="CYTOCHROME P450 98A9"/>
    <property type="match status" value="1"/>
</dbReference>
<dbReference type="Pfam" id="PF00067">
    <property type="entry name" value="p450"/>
    <property type="match status" value="2"/>
</dbReference>
<dbReference type="SUPFAM" id="SSF48264">
    <property type="entry name" value="Cytochrome P450"/>
    <property type="match status" value="2"/>
</dbReference>
<dbReference type="FunFam" id="1.10.630.10:FF:000097">
    <property type="entry name" value="Cytochrome P-450 19"/>
    <property type="match status" value="2"/>
</dbReference>
<keyword evidence="8 14" id="KW-1133">Transmembrane helix</keyword>
<evidence type="ECO:0000256" key="2">
    <source>
        <dbReference type="ARBA" id="ARBA00004167"/>
    </source>
</evidence>